<comment type="caution">
    <text evidence="1">The sequence shown here is derived from an EMBL/GenBank/DDBJ whole genome shotgun (WGS) entry which is preliminary data.</text>
</comment>
<reference evidence="1 2" key="1">
    <citation type="journal article" date="2018" name="Front. Microbiol.">
        <title>Description and Comparative Genomics of Macrococcus caseolyticus subsp. hominis subsp. nov., Macrococcus goetzii sp. nov., Macrococcus epidermidis sp. nov., and Macrococcus bohemicus sp. nov., Novel Macrococci From Human Clinical Material With Virulence Potential and Suspected Uptake of Foreign DNA by Natural Transformation.</title>
        <authorList>
            <person name="Maslanova I."/>
            <person name="Wertheimer Z."/>
            <person name="Sedlacek I."/>
            <person name="Svec P."/>
            <person name="Indrakova A."/>
            <person name="Kovarovic V."/>
            <person name="Schumann P."/>
            <person name="Sproer C."/>
            <person name="Kralova S."/>
            <person name="Sedo O."/>
            <person name="Kristofova L."/>
            <person name="Vrbovska V."/>
            <person name="Fuzik T."/>
            <person name="Petras P."/>
            <person name="Zdrahal Z."/>
            <person name="Ruzickova V."/>
            <person name="Doskar J."/>
            <person name="Pantucek R."/>
        </authorList>
    </citation>
    <scope>NUCLEOTIDE SEQUENCE [LARGE SCALE GENOMIC DNA]</scope>
    <source>
        <strain evidence="1 2">03/115</strain>
        <plasmid evidence="1">pZKMB2</plasmid>
    </source>
</reference>
<proteinExistence type="predicted"/>
<dbReference type="RefSeq" id="WP_111744498.1">
    <property type="nucleotide sequence ID" value="NZ_CM009973.1"/>
</dbReference>
<organism evidence="1 2">
    <name type="scientific">Macrococcoides bohemicum</name>
    <dbReference type="NCBI Taxonomy" id="1903056"/>
    <lineage>
        <taxon>Bacteria</taxon>
        <taxon>Bacillati</taxon>
        <taxon>Bacillota</taxon>
        <taxon>Bacilli</taxon>
        <taxon>Bacillales</taxon>
        <taxon>Staphylococcaceae</taxon>
        <taxon>Macrococcoides</taxon>
    </lineage>
</organism>
<dbReference type="Proteomes" id="UP000249579">
    <property type="component" value="Plasmid pZKMB2"/>
</dbReference>
<accession>A0A327ZZL6</accession>
<evidence type="ECO:0000313" key="1">
    <source>
        <dbReference type="EMBL" id="RAK47699.1"/>
    </source>
</evidence>
<dbReference type="EMBL" id="PZJG01000031">
    <property type="protein sequence ID" value="RAK47699.1"/>
    <property type="molecule type" value="Genomic_DNA"/>
</dbReference>
<protein>
    <submittedName>
        <fullName evidence="1">Uncharacterized protein</fullName>
    </submittedName>
</protein>
<dbReference type="AlphaFoldDB" id="A0A327ZZL6"/>
<evidence type="ECO:0000313" key="2">
    <source>
        <dbReference type="Proteomes" id="UP000249579"/>
    </source>
</evidence>
<sequence length="74" mass="8646">MTVKFNLVGKTLNDFTEQERELMSDDERKILRQQTKLAMKKNGYYNNVRKLRQDTPLDPKDKKDLALGIGIGIY</sequence>
<gene>
    <name evidence="1" type="ORF">BHX94_12660</name>
</gene>
<keyword evidence="1" id="KW-0614">Plasmid</keyword>
<name>A0A327ZZL6_9STAP</name>
<geneLocation type="plasmid" evidence="2">
    <name>pzkmb2</name>
</geneLocation>